<protein>
    <recommendedName>
        <fullName evidence="4">F-box domain-containing protein</fullName>
    </recommendedName>
</protein>
<dbReference type="Proteomes" id="UP000467700">
    <property type="component" value="Unassembled WGS sequence"/>
</dbReference>
<feature type="coiled-coil region" evidence="1">
    <location>
        <begin position="25"/>
        <end position="52"/>
    </location>
</feature>
<sequence length="515" mass="57539">MEDHSLGEDRTDRTPECQCPSCHKLKSINSKLTEAKQLVEQLVAEKVAIKVELNMAHDPVTGKLPVEVTVRVFSVAMSDWGRLPTPLYEGISRVPLLFGAVSRRWREIAWSTPSLWTEVDICISSTRVTTQMDLLKEWLERSGQLPLLIGLCCSQRCSEIDSIYFTNKAIDILNQHSARWKDLILDIPVQCIRRLGGDVESGSRLTDIAIYPSPEQSQPDRHLTKLHLPNATPRNVTCADLTFRGLEINWAKVTKVDLKLLFVDECLQLFRVAPQLMDCIIGGIVPGSDTYPIPSRLLVLNSLKRLSISFDNVTPSMLLSHIQTPFLEDVIYCGPDLIGLKSLIIRSSCPLSSLSFSFIGAQSPEVVDLLRNTARLKDLDLEYCHLTDEFFDLLATTASLPPGGLGEGFLPLLTQLKISNPTIDFSWNAFASMLAPTGSEPEGNHRRPLSKVSFYLERHLHIGPGPYIDEVAVSRLLKAIQQGVHLSIRQGSGYLDLLEESRKFHEGRHREAEGT</sequence>
<dbReference type="Gene3D" id="1.20.1280.50">
    <property type="match status" value="1"/>
</dbReference>
<name>A0A8S0X8U3_CYCAE</name>
<dbReference type="OrthoDB" id="2833243at2759"/>
<evidence type="ECO:0008006" key="4">
    <source>
        <dbReference type="Google" id="ProtNLM"/>
    </source>
</evidence>
<dbReference type="SUPFAM" id="SSF52047">
    <property type="entry name" value="RNI-like"/>
    <property type="match status" value="1"/>
</dbReference>
<dbReference type="InterPro" id="IPR032675">
    <property type="entry name" value="LRR_dom_sf"/>
</dbReference>
<dbReference type="EMBL" id="CACVBS010000094">
    <property type="protein sequence ID" value="CAA7270682.1"/>
    <property type="molecule type" value="Genomic_DNA"/>
</dbReference>
<evidence type="ECO:0000313" key="2">
    <source>
        <dbReference type="EMBL" id="CAA7270682.1"/>
    </source>
</evidence>
<dbReference type="AlphaFoldDB" id="A0A8S0X8U3"/>
<gene>
    <name evidence="2" type="ORF">AAE3_LOCUS12944</name>
</gene>
<evidence type="ECO:0000256" key="1">
    <source>
        <dbReference type="SAM" id="Coils"/>
    </source>
</evidence>
<dbReference type="Gene3D" id="3.80.10.10">
    <property type="entry name" value="Ribonuclease Inhibitor"/>
    <property type="match status" value="1"/>
</dbReference>
<comment type="caution">
    <text evidence="2">The sequence shown here is derived from an EMBL/GenBank/DDBJ whole genome shotgun (WGS) entry which is preliminary data.</text>
</comment>
<keyword evidence="3" id="KW-1185">Reference proteome</keyword>
<organism evidence="2 3">
    <name type="scientific">Cyclocybe aegerita</name>
    <name type="common">Black poplar mushroom</name>
    <name type="synonym">Agrocybe aegerita</name>
    <dbReference type="NCBI Taxonomy" id="1973307"/>
    <lineage>
        <taxon>Eukaryota</taxon>
        <taxon>Fungi</taxon>
        <taxon>Dikarya</taxon>
        <taxon>Basidiomycota</taxon>
        <taxon>Agaricomycotina</taxon>
        <taxon>Agaricomycetes</taxon>
        <taxon>Agaricomycetidae</taxon>
        <taxon>Agaricales</taxon>
        <taxon>Agaricineae</taxon>
        <taxon>Bolbitiaceae</taxon>
        <taxon>Cyclocybe</taxon>
    </lineage>
</organism>
<evidence type="ECO:0000313" key="3">
    <source>
        <dbReference type="Proteomes" id="UP000467700"/>
    </source>
</evidence>
<proteinExistence type="predicted"/>
<reference evidence="2 3" key="1">
    <citation type="submission" date="2020-01" db="EMBL/GenBank/DDBJ databases">
        <authorList>
            <person name="Gupta K D."/>
        </authorList>
    </citation>
    <scope>NUCLEOTIDE SEQUENCE [LARGE SCALE GENOMIC DNA]</scope>
</reference>
<keyword evidence="1" id="KW-0175">Coiled coil</keyword>
<accession>A0A8S0X8U3</accession>